<name>A0AAW1XQX6_RUBAR</name>
<accession>A0AAW1XQX6</accession>
<dbReference type="EMBL" id="JBEDUW010000003">
    <property type="protein sequence ID" value="KAK9939346.1"/>
    <property type="molecule type" value="Genomic_DNA"/>
</dbReference>
<protein>
    <submittedName>
        <fullName evidence="1">Uncharacterized protein</fullName>
    </submittedName>
</protein>
<sequence>MSPAEKTTAEDWKLAAAGTDLGGVGELICQNCSWARYRENDAVALWESRLGRSTTTVAGSDKESKASG</sequence>
<gene>
    <name evidence="1" type="ORF">M0R45_016043</name>
</gene>
<evidence type="ECO:0000313" key="2">
    <source>
        <dbReference type="Proteomes" id="UP001457282"/>
    </source>
</evidence>
<reference evidence="1 2" key="1">
    <citation type="journal article" date="2023" name="G3 (Bethesda)">
        <title>A chromosome-length genome assembly and annotation of blackberry (Rubus argutus, cv. 'Hillquist').</title>
        <authorList>
            <person name="Bruna T."/>
            <person name="Aryal R."/>
            <person name="Dudchenko O."/>
            <person name="Sargent D.J."/>
            <person name="Mead D."/>
            <person name="Buti M."/>
            <person name="Cavallini A."/>
            <person name="Hytonen T."/>
            <person name="Andres J."/>
            <person name="Pham M."/>
            <person name="Weisz D."/>
            <person name="Mascagni F."/>
            <person name="Usai G."/>
            <person name="Natali L."/>
            <person name="Bassil N."/>
            <person name="Fernandez G.E."/>
            <person name="Lomsadze A."/>
            <person name="Armour M."/>
            <person name="Olukolu B."/>
            <person name="Poorten T."/>
            <person name="Britton C."/>
            <person name="Davik J."/>
            <person name="Ashrafi H."/>
            <person name="Aiden E.L."/>
            <person name="Borodovsky M."/>
            <person name="Worthington M."/>
        </authorList>
    </citation>
    <scope>NUCLEOTIDE SEQUENCE [LARGE SCALE GENOMIC DNA]</scope>
    <source>
        <strain evidence="1">PI 553951</strain>
    </source>
</reference>
<proteinExistence type="predicted"/>
<dbReference type="AlphaFoldDB" id="A0AAW1XQX6"/>
<organism evidence="1 2">
    <name type="scientific">Rubus argutus</name>
    <name type="common">Southern blackberry</name>
    <dbReference type="NCBI Taxonomy" id="59490"/>
    <lineage>
        <taxon>Eukaryota</taxon>
        <taxon>Viridiplantae</taxon>
        <taxon>Streptophyta</taxon>
        <taxon>Embryophyta</taxon>
        <taxon>Tracheophyta</taxon>
        <taxon>Spermatophyta</taxon>
        <taxon>Magnoliopsida</taxon>
        <taxon>eudicotyledons</taxon>
        <taxon>Gunneridae</taxon>
        <taxon>Pentapetalae</taxon>
        <taxon>rosids</taxon>
        <taxon>fabids</taxon>
        <taxon>Rosales</taxon>
        <taxon>Rosaceae</taxon>
        <taxon>Rosoideae</taxon>
        <taxon>Rosoideae incertae sedis</taxon>
        <taxon>Rubus</taxon>
    </lineage>
</organism>
<dbReference type="Proteomes" id="UP001457282">
    <property type="component" value="Unassembled WGS sequence"/>
</dbReference>
<comment type="caution">
    <text evidence="1">The sequence shown here is derived from an EMBL/GenBank/DDBJ whole genome shotgun (WGS) entry which is preliminary data.</text>
</comment>
<keyword evidence="2" id="KW-1185">Reference proteome</keyword>
<evidence type="ECO:0000313" key="1">
    <source>
        <dbReference type="EMBL" id="KAK9939346.1"/>
    </source>
</evidence>